<dbReference type="InterPro" id="IPR051414">
    <property type="entry name" value="Adenylate-forming_Reductase"/>
</dbReference>
<dbReference type="SUPFAM" id="SSF56801">
    <property type="entry name" value="Acetyl-CoA synthetase-like"/>
    <property type="match status" value="1"/>
</dbReference>
<dbReference type="InterPro" id="IPR049623">
    <property type="entry name" value="PA_CoA_lig_proteobact_actino"/>
</dbReference>
<dbReference type="UniPathway" id="UPA00930"/>
<feature type="compositionally biased region" description="Polar residues" evidence="10">
    <location>
        <begin position="1"/>
        <end position="12"/>
    </location>
</feature>
<dbReference type="InterPro" id="IPR042099">
    <property type="entry name" value="ANL_N_sf"/>
</dbReference>
<dbReference type="PANTHER" id="PTHR43439">
    <property type="entry name" value="PHENYLACETATE-COENZYME A LIGASE"/>
    <property type="match status" value="1"/>
</dbReference>
<evidence type="ECO:0000256" key="2">
    <source>
        <dbReference type="ARBA" id="ARBA00022598"/>
    </source>
</evidence>
<evidence type="ECO:0000256" key="3">
    <source>
        <dbReference type="ARBA" id="ARBA00022741"/>
    </source>
</evidence>
<dbReference type="EMBL" id="WWEQ01000023">
    <property type="protein sequence ID" value="MYM19731.1"/>
    <property type="molecule type" value="Genomic_DNA"/>
</dbReference>
<evidence type="ECO:0000259" key="12">
    <source>
        <dbReference type="Pfam" id="PF14535"/>
    </source>
</evidence>
<dbReference type="InterPro" id="IPR000873">
    <property type="entry name" value="AMP-dep_synth/lig_dom"/>
</dbReference>
<evidence type="ECO:0000256" key="10">
    <source>
        <dbReference type="SAM" id="MobiDB-lite"/>
    </source>
</evidence>
<proteinExistence type="inferred from homology"/>
<dbReference type="Pfam" id="PF14535">
    <property type="entry name" value="AMP-binding_C_2"/>
    <property type="match status" value="1"/>
</dbReference>
<dbReference type="InterPro" id="IPR011880">
    <property type="entry name" value="PA_CoA_ligase"/>
</dbReference>
<evidence type="ECO:0000256" key="8">
    <source>
        <dbReference type="ARBA" id="ARBA00075111"/>
    </source>
</evidence>
<organism evidence="13 14">
    <name type="scientific">Brevibacterium rongguiense</name>
    <dbReference type="NCBI Taxonomy" id="2695267"/>
    <lineage>
        <taxon>Bacteria</taxon>
        <taxon>Bacillati</taxon>
        <taxon>Actinomycetota</taxon>
        <taxon>Actinomycetes</taxon>
        <taxon>Micrococcales</taxon>
        <taxon>Brevibacteriaceae</taxon>
        <taxon>Brevibacterium</taxon>
    </lineage>
</organism>
<feature type="domain" description="AMP-dependent ligase C-terminal" evidence="12">
    <location>
        <begin position="359"/>
        <end position="452"/>
    </location>
</feature>
<evidence type="ECO:0000256" key="1">
    <source>
        <dbReference type="ARBA" id="ARBA00011245"/>
    </source>
</evidence>
<keyword evidence="2 9" id="KW-0436">Ligase</keyword>
<comment type="subunit">
    <text evidence="1">Monomer.</text>
</comment>
<name>A0A6N9H766_9MICO</name>
<dbReference type="PANTHER" id="PTHR43439:SF1">
    <property type="entry name" value="PHENYLACETATE-COENZYME A LIGASE"/>
    <property type="match status" value="1"/>
</dbReference>
<comment type="function">
    <text evidence="9">Catalyzes the activation of phenylacetic acid (PA) to phenylacetyl-CoA (PA-CoA).</text>
</comment>
<evidence type="ECO:0000259" key="11">
    <source>
        <dbReference type="Pfam" id="PF00501"/>
    </source>
</evidence>
<dbReference type="Gene3D" id="3.30.300.30">
    <property type="match status" value="1"/>
</dbReference>
<evidence type="ECO:0000313" key="13">
    <source>
        <dbReference type="EMBL" id="MYM19731.1"/>
    </source>
</evidence>
<reference evidence="13 14" key="1">
    <citation type="submission" date="2020-01" db="EMBL/GenBank/DDBJ databases">
        <authorList>
            <person name="Deng T."/>
        </authorList>
    </citation>
    <scope>NUCLEOTIDE SEQUENCE [LARGE SCALE GENOMIC DNA]</scope>
    <source>
        <strain evidence="13 14">5221</strain>
    </source>
</reference>
<evidence type="ECO:0000313" key="14">
    <source>
        <dbReference type="Proteomes" id="UP000469215"/>
    </source>
</evidence>
<protein>
    <recommendedName>
        <fullName evidence="7 9">Phenylacetate-coenzyme A ligase</fullName>
        <ecNumber evidence="6 9">6.2.1.30</ecNumber>
    </recommendedName>
    <alternativeName>
        <fullName evidence="8 9">Phenylacetyl-CoA ligase</fullName>
    </alternativeName>
</protein>
<dbReference type="NCBIfam" id="TIGR02155">
    <property type="entry name" value="PA_CoA_ligase"/>
    <property type="match status" value="1"/>
</dbReference>
<dbReference type="RefSeq" id="WP_160953159.1">
    <property type="nucleotide sequence ID" value="NZ_WWEQ01000023.1"/>
</dbReference>
<comment type="similarity">
    <text evidence="5 9">Belongs to the phenylacetyl-CoA ligase family.</text>
</comment>
<evidence type="ECO:0000256" key="5">
    <source>
        <dbReference type="ARBA" id="ARBA00061566"/>
    </source>
</evidence>
<comment type="pathway">
    <text evidence="4 9">Aromatic compound metabolism; phenylacetate degradation.</text>
</comment>
<accession>A0A6N9H766</accession>
<dbReference type="CDD" id="cd05913">
    <property type="entry name" value="PaaK"/>
    <property type="match status" value="1"/>
</dbReference>
<comment type="caution">
    <text evidence="13">The sequence shown here is derived from an EMBL/GenBank/DDBJ whole genome shotgun (WGS) entry which is preliminary data.</text>
</comment>
<dbReference type="AlphaFoldDB" id="A0A6N9H766"/>
<evidence type="ECO:0000256" key="6">
    <source>
        <dbReference type="ARBA" id="ARBA00066629"/>
    </source>
</evidence>
<evidence type="ECO:0000256" key="4">
    <source>
        <dbReference type="ARBA" id="ARBA00060591"/>
    </source>
</evidence>
<evidence type="ECO:0000256" key="7">
    <source>
        <dbReference type="ARBA" id="ARBA00068695"/>
    </source>
</evidence>
<dbReference type="GO" id="GO:0047475">
    <property type="term" value="F:phenylacetate-CoA ligase activity"/>
    <property type="evidence" value="ECO:0007669"/>
    <property type="project" value="UniProtKB-EC"/>
</dbReference>
<dbReference type="GO" id="GO:0000166">
    <property type="term" value="F:nucleotide binding"/>
    <property type="evidence" value="ECO:0007669"/>
    <property type="project" value="UniProtKB-KW"/>
</dbReference>
<keyword evidence="14" id="KW-1185">Reference proteome</keyword>
<feature type="region of interest" description="Disordered" evidence="10">
    <location>
        <begin position="1"/>
        <end position="31"/>
    </location>
</feature>
<sequence>MATTTSAAQPANPTGRAHPGRGDAGAGAGLDPAEAMGLDELRALQLERMRATLQRAYEAIPFYRKSFDAAGTHPSELRELADLSRFPFTRKSDLRDQYPFGMFAVPRERLARIHASSGTTGKPTVVGYTAGDIEAWAGLIGRSLRMAGGQPGDMIHNAYGYGLFTGGQGVHTGAERSGYCVVPISGGQTPRQAQLINDFRPDIITATPTYLLTIIDEFARQDIDPAGTSLRIAVCGAEPWTDGMRREIEGALGVDAVDIYGLSEVMGPGVAMESAETKDGPTVWEDHFWPEIIDPFTGDPVPDGEEGELVFTSLTKEATPVIRYRTHDLARLLPGTARPAMRRMSRITGRSDDLMIIRGVNVYPAQIEEVLFEFPELSPHFQLVLTRPGRMDELTVEVESRPGAGSTGLGDLAALVSAAIKERVGVTSAVAIVEPDTLVRSVGKLKRIIDRREGVR</sequence>
<evidence type="ECO:0000256" key="9">
    <source>
        <dbReference type="PIRNR" id="PIRNR006444"/>
    </source>
</evidence>
<dbReference type="Proteomes" id="UP000469215">
    <property type="component" value="Unassembled WGS sequence"/>
</dbReference>
<comment type="catalytic activity">
    <reaction evidence="9">
        <text>2-phenylacetate + ATP + CoA = phenylacetyl-CoA + AMP + diphosphate</text>
        <dbReference type="Rhea" id="RHEA:20956"/>
        <dbReference type="ChEBI" id="CHEBI:18401"/>
        <dbReference type="ChEBI" id="CHEBI:30616"/>
        <dbReference type="ChEBI" id="CHEBI:33019"/>
        <dbReference type="ChEBI" id="CHEBI:57287"/>
        <dbReference type="ChEBI" id="CHEBI:57390"/>
        <dbReference type="ChEBI" id="CHEBI:456215"/>
        <dbReference type="EC" id="6.2.1.30"/>
    </reaction>
</comment>
<dbReference type="Pfam" id="PF00501">
    <property type="entry name" value="AMP-binding"/>
    <property type="match status" value="1"/>
</dbReference>
<feature type="domain" description="AMP-dependent synthetase/ligase" evidence="11">
    <location>
        <begin position="105"/>
        <end position="312"/>
    </location>
</feature>
<gene>
    <name evidence="13" type="primary">paaF</name>
    <name evidence="13" type="ORF">GSY69_07055</name>
</gene>
<dbReference type="GO" id="GO:0010124">
    <property type="term" value="P:phenylacetate catabolic process"/>
    <property type="evidence" value="ECO:0007669"/>
    <property type="project" value="UniProtKB-UniRule"/>
</dbReference>
<keyword evidence="3 9" id="KW-0547">Nucleotide-binding</keyword>
<dbReference type="Gene3D" id="3.40.50.12780">
    <property type="entry name" value="N-terminal domain of ligase-like"/>
    <property type="match status" value="1"/>
</dbReference>
<dbReference type="PIRSF" id="PIRSF006444">
    <property type="entry name" value="PaaK"/>
    <property type="match status" value="1"/>
</dbReference>
<dbReference type="FunFam" id="3.40.50.12780:FF:000016">
    <property type="entry name" value="Phenylacetate-coenzyme A ligase"/>
    <property type="match status" value="1"/>
</dbReference>
<dbReference type="InterPro" id="IPR028154">
    <property type="entry name" value="AMP-dep_Lig_C"/>
</dbReference>
<dbReference type="InterPro" id="IPR045851">
    <property type="entry name" value="AMP-bd_C_sf"/>
</dbReference>
<dbReference type="EC" id="6.2.1.30" evidence="6 9"/>